<evidence type="ECO:0000256" key="6">
    <source>
        <dbReference type="ARBA" id="ARBA00022741"/>
    </source>
</evidence>
<dbReference type="PATRIC" id="fig|86105.3.peg.1716"/>
<dbReference type="Proteomes" id="UP000031258">
    <property type="component" value="Unassembled WGS sequence"/>
</dbReference>
<keyword evidence="12" id="KW-1185">Reference proteome</keyword>
<accession>A0A0C1QWP1</accession>
<keyword evidence="8 9" id="KW-0131">Cell cycle</keyword>
<evidence type="ECO:0000256" key="1">
    <source>
        <dbReference type="ARBA" id="ARBA00004496"/>
    </source>
</evidence>
<evidence type="ECO:0000256" key="9">
    <source>
        <dbReference type="HAMAP-Rule" id="MF_00639"/>
    </source>
</evidence>
<keyword evidence="6 9" id="KW-0547">Nucleotide-binding</keyword>
<dbReference type="GO" id="GO:0051301">
    <property type="term" value="P:cell division"/>
    <property type="evidence" value="ECO:0007669"/>
    <property type="project" value="UniProtKB-KW"/>
</dbReference>
<keyword evidence="9" id="KW-0961">Cell wall biogenesis/degradation</keyword>
<keyword evidence="9" id="KW-0573">Peptidoglycan synthesis</keyword>
<proteinExistence type="inferred from homology"/>
<dbReference type="EMBL" id="JSWE01000186">
    <property type="protein sequence ID" value="KIE04420.1"/>
    <property type="molecule type" value="Genomic_DNA"/>
</dbReference>
<evidence type="ECO:0000256" key="4">
    <source>
        <dbReference type="ARBA" id="ARBA00022598"/>
    </source>
</evidence>
<dbReference type="EC" id="6.3.2.9" evidence="9"/>
<dbReference type="GO" id="GO:0009252">
    <property type="term" value="P:peptidoglycan biosynthetic process"/>
    <property type="evidence" value="ECO:0007669"/>
    <property type="project" value="UniProtKB-UniRule"/>
</dbReference>
<evidence type="ECO:0000256" key="8">
    <source>
        <dbReference type="ARBA" id="ARBA00023306"/>
    </source>
</evidence>
<dbReference type="PANTHER" id="PTHR43692">
    <property type="entry name" value="UDP-N-ACETYLMURAMOYLALANINE--D-GLUTAMATE LIGASE"/>
    <property type="match status" value="1"/>
</dbReference>
<protein>
    <recommendedName>
        <fullName evidence="9">UDP-N-acetylmuramoylalanine--D-glutamate ligase</fullName>
        <ecNumber evidence="9">6.3.2.9</ecNumber>
    </recommendedName>
    <alternativeName>
        <fullName evidence="9">D-glutamic acid-adding enzyme</fullName>
    </alternativeName>
    <alternativeName>
        <fullName evidence="9">UDP-N-acetylmuramoyl-L-alanyl-D-glutamate synthetase</fullName>
    </alternativeName>
</protein>
<reference evidence="11 12" key="1">
    <citation type="submission" date="2014-11" db="EMBL/GenBank/DDBJ databases">
        <title>A Rickettsiales Symbiont of Amoebae With Ancient Features.</title>
        <authorList>
            <person name="Schulz F."/>
            <person name="Martijn J."/>
            <person name="Wascher F."/>
            <person name="Kostanjsek R."/>
            <person name="Ettema T.J."/>
            <person name="Horn M."/>
        </authorList>
    </citation>
    <scope>NUCLEOTIDE SEQUENCE [LARGE SCALE GENOMIC DNA]</scope>
    <source>
        <strain evidence="11 12">UWC36</strain>
    </source>
</reference>
<dbReference type="HAMAP" id="MF_00639">
    <property type="entry name" value="MurD"/>
    <property type="match status" value="1"/>
</dbReference>
<dbReference type="GO" id="GO:0005524">
    <property type="term" value="F:ATP binding"/>
    <property type="evidence" value="ECO:0007669"/>
    <property type="project" value="UniProtKB-UniRule"/>
</dbReference>
<dbReference type="AlphaFoldDB" id="A0A0C1QWP1"/>
<keyword evidence="3 9" id="KW-0963">Cytoplasm</keyword>
<dbReference type="InterPro" id="IPR036615">
    <property type="entry name" value="Mur_ligase_C_dom_sf"/>
</dbReference>
<evidence type="ECO:0000256" key="3">
    <source>
        <dbReference type="ARBA" id="ARBA00022490"/>
    </source>
</evidence>
<evidence type="ECO:0000256" key="5">
    <source>
        <dbReference type="ARBA" id="ARBA00022618"/>
    </source>
</evidence>
<organism evidence="11 12">
    <name type="scientific">Candidatus Jidaibacter acanthamoebae</name>
    <dbReference type="NCBI Taxonomy" id="86105"/>
    <lineage>
        <taxon>Bacteria</taxon>
        <taxon>Pseudomonadati</taxon>
        <taxon>Pseudomonadota</taxon>
        <taxon>Alphaproteobacteria</taxon>
        <taxon>Rickettsiales</taxon>
        <taxon>Candidatus Midichloriaceae</taxon>
        <taxon>Candidatus Jidaibacter</taxon>
    </lineage>
</organism>
<dbReference type="UniPathway" id="UPA00219"/>
<dbReference type="SUPFAM" id="SSF53244">
    <property type="entry name" value="MurD-like peptide ligases, peptide-binding domain"/>
    <property type="match status" value="1"/>
</dbReference>
<dbReference type="GO" id="GO:0008360">
    <property type="term" value="P:regulation of cell shape"/>
    <property type="evidence" value="ECO:0007669"/>
    <property type="project" value="UniProtKB-KW"/>
</dbReference>
<comment type="pathway">
    <text evidence="2 9">Cell wall biogenesis; peptidoglycan biosynthesis.</text>
</comment>
<comment type="caution">
    <text evidence="11">The sequence shown here is derived from an EMBL/GenBank/DDBJ whole genome shotgun (WGS) entry which is preliminary data.</text>
</comment>
<dbReference type="Gene3D" id="3.40.50.720">
    <property type="entry name" value="NAD(P)-binding Rossmann-like Domain"/>
    <property type="match status" value="1"/>
</dbReference>
<comment type="catalytic activity">
    <reaction evidence="9">
        <text>UDP-N-acetyl-alpha-D-muramoyl-L-alanine + D-glutamate + ATP = UDP-N-acetyl-alpha-D-muramoyl-L-alanyl-D-glutamate + ADP + phosphate + H(+)</text>
        <dbReference type="Rhea" id="RHEA:16429"/>
        <dbReference type="ChEBI" id="CHEBI:15378"/>
        <dbReference type="ChEBI" id="CHEBI:29986"/>
        <dbReference type="ChEBI" id="CHEBI:30616"/>
        <dbReference type="ChEBI" id="CHEBI:43474"/>
        <dbReference type="ChEBI" id="CHEBI:83898"/>
        <dbReference type="ChEBI" id="CHEBI:83900"/>
        <dbReference type="ChEBI" id="CHEBI:456216"/>
        <dbReference type="EC" id="6.3.2.9"/>
    </reaction>
</comment>
<dbReference type="RefSeq" id="WP_039458546.1">
    <property type="nucleotide sequence ID" value="NZ_JSWE01000186.1"/>
</dbReference>
<dbReference type="SUPFAM" id="SSF53623">
    <property type="entry name" value="MurD-like peptide ligases, catalytic domain"/>
    <property type="match status" value="1"/>
</dbReference>
<dbReference type="GO" id="GO:0008764">
    <property type="term" value="F:UDP-N-acetylmuramoylalanine-D-glutamate ligase activity"/>
    <property type="evidence" value="ECO:0007669"/>
    <property type="project" value="UniProtKB-UniRule"/>
</dbReference>
<keyword evidence="4 9" id="KW-0436">Ligase</keyword>
<evidence type="ECO:0000256" key="7">
    <source>
        <dbReference type="ARBA" id="ARBA00022840"/>
    </source>
</evidence>
<dbReference type="PROSITE" id="PS01011">
    <property type="entry name" value="FOLYLPOLYGLU_SYNT_1"/>
    <property type="match status" value="1"/>
</dbReference>
<evidence type="ECO:0000259" key="10">
    <source>
        <dbReference type="Pfam" id="PF08245"/>
    </source>
</evidence>
<dbReference type="Gene3D" id="3.90.190.20">
    <property type="entry name" value="Mur ligase, C-terminal domain"/>
    <property type="match status" value="1"/>
</dbReference>
<dbReference type="OrthoDB" id="9809796at2"/>
<dbReference type="GO" id="GO:0004326">
    <property type="term" value="F:tetrahydrofolylpolyglutamate synthase activity"/>
    <property type="evidence" value="ECO:0007669"/>
    <property type="project" value="InterPro"/>
</dbReference>
<dbReference type="SUPFAM" id="SSF51984">
    <property type="entry name" value="MurCD N-terminal domain"/>
    <property type="match status" value="1"/>
</dbReference>
<dbReference type="GO" id="GO:0071555">
    <property type="term" value="P:cell wall organization"/>
    <property type="evidence" value="ECO:0007669"/>
    <property type="project" value="UniProtKB-KW"/>
</dbReference>
<evidence type="ECO:0000313" key="11">
    <source>
        <dbReference type="EMBL" id="KIE04420.1"/>
    </source>
</evidence>
<dbReference type="InterPro" id="IPR013221">
    <property type="entry name" value="Mur_ligase_cen"/>
</dbReference>
<dbReference type="GO" id="GO:0005737">
    <property type="term" value="C:cytoplasm"/>
    <property type="evidence" value="ECO:0007669"/>
    <property type="project" value="UniProtKB-SubCell"/>
</dbReference>
<gene>
    <name evidence="11" type="primary">mraY_2_3</name>
    <name evidence="9" type="synonym">murD</name>
    <name evidence="11" type="ORF">NF27_HS00070</name>
</gene>
<dbReference type="InterPro" id="IPR005762">
    <property type="entry name" value="MurD"/>
</dbReference>
<keyword evidence="5 9" id="KW-0132">Cell division</keyword>
<feature type="domain" description="Mur ligase central" evidence="10">
    <location>
        <begin position="127"/>
        <end position="309"/>
    </location>
</feature>
<sequence length="468" mass="51954">MIPINKFRYQEVILLGLGRSGLPALHSLLCGKTKVIAIDDNLQNVNIGGLAGMLHQQAISERNLIVNPSIDQINFKNISAVIASPGIPLTYPKPHPIIEKAKQLNIPITSDIELLYETCTKSKYIAITGTNGKSTTTVLIGHILKYAKQVVQVGGNIGVGALQLEPLDSNGIYVLETSSFQLALLNKVKFDIAVFLNLTPDHLDRHRDFDSYKAAKLKIFENQKSDDYAIVSIDTLEMQKIFDYLAKYGKQKIIPLSIQKITENGVSIIDGVIYDNITPNVQKEFEIKELKRLPGEHNAQNIAAAYAAAKINGVKEEIIVEAIKSFKGLEHRIELVLEKGELKFINDSKGTNTDATQNALKAFNNIYWIAGGISKDQGIECLSHLFDRLKHVYLIGAAAPKFAEVFKKYNIPYTCAGTLKKSLELIKESNINSGVVLLSPACASLDQWKDYEQRGNSFKEIVKEMWND</sequence>
<dbReference type="Gene3D" id="3.40.1190.10">
    <property type="entry name" value="Mur-like, catalytic domain"/>
    <property type="match status" value="1"/>
</dbReference>
<comment type="function">
    <text evidence="9">Cell wall formation. Catalyzes the addition of glutamate to the nucleotide precursor UDP-N-acetylmuramoyl-L-alanine (UMA).</text>
</comment>
<feature type="binding site" evidence="9">
    <location>
        <begin position="129"/>
        <end position="135"/>
    </location>
    <ligand>
        <name>ATP</name>
        <dbReference type="ChEBI" id="CHEBI:30616"/>
    </ligand>
</feature>
<dbReference type="InterPro" id="IPR018109">
    <property type="entry name" value="Folylpolyglutamate_synth_CS"/>
</dbReference>
<dbReference type="InterPro" id="IPR036565">
    <property type="entry name" value="Mur-like_cat_sf"/>
</dbReference>
<name>A0A0C1QWP1_9RICK</name>
<dbReference type="Pfam" id="PF08245">
    <property type="entry name" value="Mur_ligase_M"/>
    <property type="match status" value="1"/>
</dbReference>
<dbReference type="STRING" id="86105.NF27_HS00070"/>
<comment type="subcellular location">
    <subcellularLocation>
        <location evidence="1 9">Cytoplasm</location>
    </subcellularLocation>
</comment>
<evidence type="ECO:0000313" key="12">
    <source>
        <dbReference type="Proteomes" id="UP000031258"/>
    </source>
</evidence>
<keyword evidence="9" id="KW-0133">Cell shape</keyword>
<keyword evidence="7 9" id="KW-0067">ATP-binding</keyword>
<dbReference type="PANTHER" id="PTHR43692:SF1">
    <property type="entry name" value="UDP-N-ACETYLMURAMOYLALANINE--D-GLUTAMATE LIGASE"/>
    <property type="match status" value="1"/>
</dbReference>
<evidence type="ECO:0000256" key="2">
    <source>
        <dbReference type="ARBA" id="ARBA00004752"/>
    </source>
</evidence>
<comment type="similarity">
    <text evidence="9">Belongs to the MurCDEF family.</text>
</comment>
<dbReference type="NCBIfam" id="TIGR01087">
    <property type="entry name" value="murD"/>
    <property type="match status" value="1"/>
</dbReference>